<reference evidence="5 6" key="1">
    <citation type="submission" date="2021-08" db="EMBL/GenBank/DDBJ databases">
        <title>Rheinheimera aquimaris sp. nov., isolated from seawater of the East Sea in Korea.</title>
        <authorList>
            <person name="Kim K.H."/>
            <person name="Wenting R."/>
            <person name="Kim K.R."/>
            <person name="Jeon C.O."/>
        </authorList>
    </citation>
    <scope>NUCLEOTIDE SEQUENCE [LARGE SCALE GENOMIC DNA]</scope>
    <source>
        <strain evidence="5 6">MA-13</strain>
    </source>
</reference>
<feature type="transmembrane region" description="Helical" evidence="1">
    <location>
        <begin position="369"/>
        <end position="388"/>
    </location>
</feature>
<dbReference type="InterPro" id="IPR011623">
    <property type="entry name" value="7TMR_DISM_rcpt_extracell_dom1"/>
</dbReference>
<dbReference type="EMBL" id="JAERPS020000002">
    <property type="protein sequence ID" value="MBZ9611388.1"/>
    <property type="molecule type" value="Genomic_DNA"/>
</dbReference>
<evidence type="ECO:0008006" key="7">
    <source>
        <dbReference type="Google" id="ProtNLM"/>
    </source>
</evidence>
<gene>
    <name evidence="5" type="ORF">I4W93_007240</name>
</gene>
<name>A0ABS7X767_9GAMM</name>
<dbReference type="Proteomes" id="UP000663814">
    <property type="component" value="Unassembled WGS sequence"/>
</dbReference>
<dbReference type="Pfam" id="PF07695">
    <property type="entry name" value="7TMR-DISM_7TM"/>
    <property type="match status" value="1"/>
</dbReference>
<dbReference type="Gene3D" id="2.60.40.2380">
    <property type="match status" value="1"/>
</dbReference>
<sequence>MRTSMFCLVLLYWLCIPPVLAFHVTSNELDSSASAQQRLQQVYFQVTPLGYSLDDILADPEKYHAFSLLNPAQRVLFREQQAVWFFARLHNTSKFKQQLMLEYDFPMADKVEIYQRTETSGDIRLLSRSGNDFPYTERALPYRSYVVSLQLAANEQRDIFIRVQDAAVIPSELILWHYNAFISHSQDSALLDGILQGILLLLAFHNLVQFFRLKARNHLYYSGFFISFALIIATLNGMAFAMLWPGYPEINQAILYIAVGTGLLFLNIFIHQTLKHLYTSQWRWFSHTSSFAAMLLLFSPLYASGEQRLHLLFLALGWVLTSNIVLAVRFSLAGQQQARAFVWACTFTLCTALLLTLSQAGYLNTGFDWLYMLQLLMLFSLALVSFGWQQVELKP</sequence>
<accession>A0ABS7X767</accession>
<feature type="transmembrane region" description="Helical" evidence="1">
    <location>
        <begin position="340"/>
        <end position="363"/>
    </location>
</feature>
<dbReference type="RefSeq" id="WP_205309563.1">
    <property type="nucleotide sequence ID" value="NZ_JAERPS020000002.1"/>
</dbReference>
<proteinExistence type="predicted"/>
<dbReference type="InterPro" id="IPR011622">
    <property type="entry name" value="7TMR_DISM_rcpt_extracell_dom2"/>
</dbReference>
<keyword evidence="1" id="KW-0472">Membrane</keyword>
<dbReference type="InterPro" id="IPR036259">
    <property type="entry name" value="MFS_trans_sf"/>
</dbReference>
<feature type="transmembrane region" description="Helical" evidence="1">
    <location>
        <begin position="189"/>
        <end position="208"/>
    </location>
</feature>
<evidence type="ECO:0000259" key="4">
    <source>
        <dbReference type="Pfam" id="PF07696"/>
    </source>
</evidence>
<comment type="caution">
    <text evidence="5">The sequence shown here is derived from an EMBL/GenBank/DDBJ whole genome shotgun (WGS) entry which is preliminary data.</text>
</comment>
<keyword evidence="6" id="KW-1185">Reference proteome</keyword>
<evidence type="ECO:0000256" key="2">
    <source>
        <dbReference type="SAM" id="SignalP"/>
    </source>
</evidence>
<dbReference type="Pfam" id="PF07696">
    <property type="entry name" value="7TMR-DISMED2"/>
    <property type="match status" value="1"/>
</dbReference>
<organism evidence="5 6">
    <name type="scientific">Rheinheimera maricola</name>
    <dbReference type="NCBI Taxonomy" id="2793282"/>
    <lineage>
        <taxon>Bacteria</taxon>
        <taxon>Pseudomonadati</taxon>
        <taxon>Pseudomonadota</taxon>
        <taxon>Gammaproteobacteria</taxon>
        <taxon>Chromatiales</taxon>
        <taxon>Chromatiaceae</taxon>
        <taxon>Rheinheimera</taxon>
    </lineage>
</organism>
<keyword evidence="1" id="KW-0812">Transmembrane</keyword>
<keyword evidence="2" id="KW-0732">Signal</keyword>
<feature type="chain" id="PRO_5046072725" description="Hybrid sensor histidine kinase/response regulator" evidence="2">
    <location>
        <begin position="22"/>
        <end position="395"/>
    </location>
</feature>
<evidence type="ECO:0000313" key="6">
    <source>
        <dbReference type="Proteomes" id="UP000663814"/>
    </source>
</evidence>
<feature type="transmembrane region" description="Helical" evidence="1">
    <location>
        <begin position="220"/>
        <end position="244"/>
    </location>
</feature>
<keyword evidence="1" id="KW-1133">Transmembrane helix</keyword>
<evidence type="ECO:0000313" key="5">
    <source>
        <dbReference type="EMBL" id="MBZ9611388.1"/>
    </source>
</evidence>
<evidence type="ECO:0000256" key="1">
    <source>
        <dbReference type="SAM" id="Phobius"/>
    </source>
</evidence>
<feature type="domain" description="7TM-DISM receptor extracellular" evidence="4">
    <location>
        <begin position="51"/>
        <end position="176"/>
    </location>
</feature>
<feature type="transmembrane region" description="Helical" evidence="1">
    <location>
        <begin position="250"/>
        <end position="270"/>
    </location>
</feature>
<protein>
    <recommendedName>
        <fullName evidence="7">Hybrid sensor histidine kinase/response regulator</fullName>
    </recommendedName>
</protein>
<feature type="transmembrane region" description="Helical" evidence="1">
    <location>
        <begin position="282"/>
        <end position="303"/>
    </location>
</feature>
<feature type="domain" description="7TM-DISM receptor extracellular" evidence="3">
    <location>
        <begin position="189"/>
        <end position="386"/>
    </location>
</feature>
<feature type="signal peptide" evidence="2">
    <location>
        <begin position="1"/>
        <end position="21"/>
    </location>
</feature>
<evidence type="ECO:0000259" key="3">
    <source>
        <dbReference type="Pfam" id="PF07695"/>
    </source>
</evidence>
<feature type="transmembrane region" description="Helical" evidence="1">
    <location>
        <begin position="309"/>
        <end position="328"/>
    </location>
</feature>
<dbReference type="SUPFAM" id="SSF103473">
    <property type="entry name" value="MFS general substrate transporter"/>
    <property type="match status" value="1"/>
</dbReference>